<name>I3TMR4_TISMK</name>
<feature type="domain" description="DUF6894" evidence="1">
    <location>
        <begin position="2"/>
        <end position="46"/>
    </location>
</feature>
<keyword evidence="3" id="KW-1185">Reference proteome</keyword>
<gene>
    <name evidence="2" type="ordered locus">TMO_2214</name>
</gene>
<protein>
    <recommendedName>
        <fullName evidence="1">DUF6894 domain-containing protein</fullName>
    </recommendedName>
</protein>
<dbReference type="AlphaFoldDB" id="I3TMR4"/>
<dbReference type="EMBL" id="CP003236">
    <property type="protein sequence ID" value="AFK54052.1"/>
    <property type="molecule type" value="Genomic_DNA"/>
</dbReference>
<evidence type="ECO:0000313" key="2">
    <source>
        <dbReference type="EMBL" id="AFK54052.1"/>
    </source>
</evidence>
<organism evidence="2 3">
    <name type="scientific">Tistrella mobilis (strain KA081020-065)</name>
    <dbReference type="NCBI Taxonomy" id="1110502"/>
    <lineage>
        <taxon>Bacteria</taxon>
        <taxon>Pseudomonadati</taxon>
        <taxon>Pseudomonadota</taxon>
        <taxon>Alphaproteobacteria</taxon>
        <taxon>Geminicoccales</taxon>
        <taxon>Geminicoccaceae</taxon>
        <taxon>Tistrella</taxon>
    </lineage>
</organism>
<accession>I3TMR4</accession>
<dbReference type="Proteomes" id="UP000005258">
    <property type="component" value="Chromosome"/>
</dbReference>
<dbReference type="InterPro" id="IPR054189">
    <property type="entry name" value="DUF6894"/>
</dbReference>
<dbReference type="HOGENOM" id="CLU_3031045_0_0_5"/>
<proteinExistence type="predicted"/>
<evidence type="ECO:0000313" key="3">
    <source>
        <dbReference type="Proteomes" id="UP000005258"/>
    </source>
</evidence>
<evidence type="ECO:0000259" key="1">
    <source>
        <dbReference type="Pfam" id="PF21834"/>
    </source>
</evidence>
<dbReference type="KEGG" id="tmo:TMO_2214"/>
<sequence length="55" mass="5784">MPDAEAACAQAAVAAAEMLKSLVPCDATELFVAVRDERGQRVGEVTAEVRVTQHA</sequence>
<dbReference type="Pfam" id="PF21834">
    <property type="entry name" value="DUF6894"/>
    <property type="match status" value="1"/>
</dbReference>
<reference evidence="2 3" key="1">
    <citation type="journal article" date="2012" name="J. Am. Chem. Soc.">
        <title>Bacterial biosynthesis and maturation of the didemnin anti-cancer agents.</title>
        <authorList>
            <person name="Xu Y."/>
            <person name="Kersten R.D."/>
            <person name="Nam S.J."/>
            <person name="Lu L."/>
            <person name="Al-Suwailem A.M."/>
            <person name="Zheng H."/>
            <person name="Fenical W."/>
            <person name="Dorrestein P.C."/>
            <person name="Moore B.S."/>
            <person name="Qian P.Y."/>
        </authorList>
    </citation>
    <scope>NUCLEOTIDE SEQUENCE [LARGE SCALE GENOMIC DNA]</scope>
    <source>
        <strain evidence="2 3">KA081020-065</strain>
    </source>
</reference>